<feature type="compositionally biased region" description="Low complexity" evidence="1">
    <location>
        <begin position="338"/>
        <end position="348"/>
    </location>
</feature>
<dbReference type="InterPro" id="IPR042047">
    <property type="entry name" value="SleB_dom1"/>
</dbReference>
<organism evidence="3 4">
    <name type="scientific">Hansschlegelia zhihuaiae</name>
    <dbReference type="NCBI Taxonomy" id="405005"/>
    <lineage>
        <taxon>Bacteria</taxon>
        <taxon>Pseudomonadati</taxon>
        <taxon>Pseudomonadota</taxon>
        <taxon>Alphaproteobacteria</taxon>
        <taxon>Hyphomicrobiales</taxon>
        <taxon>Methylopilaceae</taxon>
        <taxon>Hansschlegelia</taxon>
    </lineage>
</organism>
<dbReference type="OrthoDB" id="8433080at2"/>
<accession>A0A4Q0M7S3</accession>
<dbReference type="GO" id="GO:0016787">
    <property type="term" value="F:hydrolase activity"/>
    <property type="evidence" value="ECO:0007669"/>
    <property type="project" value="UniProtKB-KW"/>
</dbReference>
<dbReference type="AlphaFoldDB" id="A0A4Q0M7S3"/>
<evidence type="ECO:0000313" key="4">
    <source>
        <dbReference type="Proteomes" id="UP000289708"/>
    </source>
</evidence>
<feature type="domain" description="Cell wall hydrolase SleB" evidence="2">
    <location>
        <begin position="42"/>
        <end position="139"/>
    </location>
</feature>
<evidence type="ECO:0000259" key="2">
    <source>
        <dbReference type="Pfam" id="PF07486"/>
    </source>
</evidence>
<feature type="compositionally biased region" description="Low complexity" evidence="1">
    <location>
        <begin position="316"/>
        <end position="325"/>
    </location>
</feature>
<reference evidence="3 4" key="1">
    <citation type="submission" date="2018-12" db="EMBL/GenBank/DDBJ databases">
        <title>bacterium Hansschlegelia zhihuaiae S113.</title>
        <authorList>
            <person name="He J."/>
        </authorList>
    </citation>
    <scope>NUCLEOTIDE SEQUENCE [LARGE SCALE GENOMIC DNA]</scope>
    <source>
        <strain evidence="3 4">S 113</strain>
    </source>
</reference>
<name>A0A4Q0M7S3_9HYPH</name>
<feature type="compositionally biased region" description="Basic and acidic residues" evidence="1">
    <location>
        <begin position="374"/>
        <end position="384"/>
    </location>
</feature>
<dbReference type="InterPro" id="IPR011105">
    <property type="entry name" value="Cell_wall_hydrolase_SleB"/>
</dbReference>
<dbReference type="RefSeq" id="WP_128779155.1">
    <property type="nucleotide sequence ID" value="NZ_RYFI01000024.1"/>
</dbReference>
<evidence type="ECO:0000256" key="1">
    <source>
        <dbReference type="SAM" id="MobiDB-lite"/>
    </source>
</evidence>
<feature type="compositionally biased region" description="Polar residues" evidence="1">
    <location>
        <begin position="364"/>
        <end position="373"/>
    </location>
</feature>
<keyword evidence="4" id="KW-1185">Reference proteome</keyword>
<gene>
    <name evidence="3" type="ORF">EK403_19590</name>
</gene>
<evidence type="ECO:0000313" key="3">
    <source>
        <dbReference type="EMBL" id="RXF68776.1"/>
    </source>
</evidence>
<dbReference type="Pfam" id="PF07486">
    <property type="entry name" value="Hydrolase_2"/>
    <property type="match status" value="1"/>
</dbReference>
<sequence>MVLLVASAALAGCASKGSVTRVRLSERECLARAMYFESNRSSDAGMLAVGTVVMNRLKSGKYGSTICEVVGAPRQFAPGVLTRSMNDRGAPRARKVADAVLAGRRHRGVQNAEFFHTAGYKFPYRNMRYVLVAGGNAFYDKRQPPKTWWGGEGRWGPPPTPTERIDGGEVMVASVEVEDDAARPAAPKRAFEAQPAPVETKVAVAEAPRARSGFSGGIPIFEPPPSDRALSARRPAPTVVASLDRPVPANRAEARASLREDNGLREEDRWRDQELAEESGRKPASDGDWRERRDPTIESAPLPVIETAPEPRPARPSRVARAPESYGGGYDAPEPKPVRSAPVAARAPESYGDGYDAPEPKPSRNVQVASRASRTVDVRSRPVEADPAALGWRTGPQPVRTESSGDAGGYQPLSQAASEGSGANDRRAPSRSKSRSYGGVELGDVGFGYR</sequence>
<proteinExistence type="predicted"/>
<dbReference type="Gene3D" id="1.10.10.2520">
    <property type="entry name" value="Cell wall hydrolase SleB, domain 1"/>
    <property type="match status" value="1"/>
</dbReference>
<protein>
    <submittedName>
        <fullName evidence="3">Cell wall hydrolase</fullName>
    </submittedName>
</protein>
<dbReference type="Proteomes" id="UP000289708">
    <property type="component" value="Unassembled WGS sequence"/>
</dbReference>
<dbReference type="EMBL" id="RYFI01000024">
    <property type="protein sequence ID" value="RXF68776.1"/>
    <property type="molecule type" value="Genomic_DNA"/>
</dbReference>
<keyword evidence="3" id="KW-0378">Hydrolase</keyword>
<feature type="region of interest" description="Disordered" evidence="1">
    <location>
        <begin position="215"/>
        <end position="450"/>
    </location>
</feature>
<feature type="compositionally biased region" description="Basic and acidic residues" evidence="1">
    <location>
        <begin position="252"/>
        <end position="296"/>
    </location>
</feature>
<comment type="caution">
    <text evidence="3">The sequence shown here is derived from an EMBL/GenBank/DDBJ whole genome shotgun (WGS) entry which is preliminary data.</text>
</comment>